<dbReference type="InterPro" id="IPR018376">
    <property type="entry name" value="Enoyl-CoA_hyd/isom_CS"/>
</dbReference>
<dbReference type="CDD" id="cd06558">
    <property type="entry name" value="crotonase-like"/>
    <property type="match status" value="1"/>
</dbReference>
<dbReference type="PROSITE" id="PS00166">
    <property type="entry name" value="ENOYL_COA_HYDRATASE"/>
    <property type="match status" value="1"/>
</dbReference>
<evidence type="ECO:0000313" key="4">
    <source>
        <dbReference type="Proteomes" id="UP001430804"/>
    </source>
</evidence>
<proteinExistence type="inferred from homology"/>
<dbReference type="PANTHER" id="PTHR42964:SF1">
    <property type="entry name" value="POLYKETIDE BIOSYNTHESIS ENOYL-COA HYDRATASE PKSH-RELATED"/>
    <property type="match status" value="1"/>
</dbReference>
<dbReference type="Pfam" id="PF00378">
    <property type="entry name" value="ECH_1"/>
    <property type="match status" value="1"/>
</dbReference>
<comment type="similarity">
    <text evidence="1 2">Belongs to the enoyl-CoA hydratase/isomerase family.</text>
</comment>
<dbReference type="InterPro" id="IPR001753">
    <property type="entry name" value="Enoyl-CoA_hydra/iso"/>
</dbReference>
<sequence>MTATLYQSDGAIRRVTLNRPDKLNALTIAMLTELKDAIDTANADPQARAIVLTGAGRAFCAGADRTALATLRDEAHIRGHAMAMHDAFLSIRKSRLPVVAGVQGYALGAGCGLVTVAHLAVAAEDAVFGYPEIGQGIMPALVAPGLVDRVGTRRAYGLLATARRLDAAAAFAMGLVADTTSKDADAAASELAQRLAKDPEHLLADIARLTTRCVEVDFEIAMSEAAEQNIRARLARLNASQA</sequence>
<dbReference type="RefSeq" id="WP_219157450.1">
    <property type="nucleotide sequence ID" value="NZ_JAHWQX010000001.1"/>
</dbReference>
<evidence type="ECO:0000313" key="3">
    <source>
        <dbReference type="EMBL" id="MBW3095816.1"/>
    </source>
</evidence>
<comment type="caution">
    <text evidence="3">The sequence shown here is derived from an EMBL/GenBank/DDBJ whole genome shotgun (WGS) entry which is preliminary data.</text>
</comment>
<gene>
    <name evidence="3" type="ORF">KY465_00830</name>
</gene>
<dbReference type="InterPro" id="IPR051683">
    <property type="entry name" value="Enoyl-CoA_Hydratase/Isomerase"/>
</dbReference>
<reference evidence="3" key="1">
    <citation type="submission" date="2021-07" db="EMBL/GenBank/DDBJ databases">
        <title>Pseudohoeflea marina sp. nov. a polyhydroxyalcanoate-producing bacterium.</title>
        <authorList>
            <person name="Zheng W."/>
            <person name="Yu S."/>
            <person name="Huang Y."/>
        </authorList>
    </citation>
    <scope>NUCLEOTIDE SEQUENCE</scope>
    <source>
        <strain evidence="3">DP4N28-3</strain>
    </source>
</reference>
<protein>
    <submittedName>
        <fullName evidence="3">Enoyl-CoA hydratase/isomerase family protein</fullName>
    </submittedName>
</protein>
<dbReference type="Proteomes" id="UP001430804">
    <property type="component" value="Unassembled WGS sequence"/>
</dbReference>
<dbReference type="EMBL" id="JAHWQX010000001">
    <property type="protein sequence ID" value="MBW3095816.1"/>
    <property type="molecule type" value="Genomic_DNA"/>
</dbReference>
<name>A0ABS6WIS0_9HYPH</name>
<evidence type="ECO:0000256" key="1">
    <source>
        <dbReference type="ARBA" id="ARBA00005254"/>
    </source>
</evidence>
<accession>A0ABS6WIS0</accession>
<organism evidence="3 4">
    <name type="scientific">Pseudohoeflea coraliihabitans</name>
    <dbReference type="NCBI Taxonomy" id="2860393"/>
    <lineage>
        <taxon>Bacteria</taxon>
        <taxon>Pseudomonadati</taxon>
        <taxon>Pseudomonadota</taxon>
        <taxon>Alphaproteobacteria</taxon>
        <taxon>Hyphomicrobiales</taxon>
        <taxon>Rhizobiaceae</taxon>
        <taxon>Pseudohoeflea</taxon>
    </lineage>
</organism>
<evidence type="ECO:0000256" key="2">
    <source>
        <dbReference type="RuleBase" id="RU003707"/>
    </source>
</evidence>
<dbReference type="PANTHER" id="PTHR42964">
    <property type="entry name" value="ENOYL-COA HYDRATASE"/>
    <property type="match status" value="1"/>
</dbReference>
<keyword evidence="4" id="KW-1185">Reference proteome</keyword>